<dbReference type="EMBL" id="CM017694">
    <property type="protein sequence ID" value="TYH09429.1"/>
    <property type="molecule type" value="Genomic_DNA"/>
</dbReference>
<evidence type="ECO:0000313" key="1">
    <source>
        <dbReference type="EMBL" id="TYH09429.1"/>
    </source>
</evidence>
<organism evidence="1 2">
    <name type="scientific">Gossypium darwinii</name>
    <name type="common">Darwin's cotton</name>
    <name type="synonym">Gossypium barbadense var. darwinii</name>
    <dbReference type="NCBI Taxonomy" id="34276"/>
    <lineage>
        <taxon>Eukaryota</taxon>
        <taxon>Viridiplantae</taxon>
        <taxon>Streptophyta</taxon>
        <taxon>Embryophyta</taxon>
        <taxon>Tracheophyta</taxon>
        <taxon>Spermatophyta</taxon>
        <taxon>Magnoliopsida</taxon>
        <taxon>eudicotyledons</taxon>
        <taxon>Gunneridae</taxon>
        <taxon>Pentapetalae</taxon>
        <taxon>rosids</taxon>
        <taxon>malvids</taxon>
        <taxon>Malvales</taxon>
        <taxon>Malvaceae</taxon>
        <taxon>Malvoideae</taxon>
        <taxon>Gossypium</taxon>
    </lineage>
</organism>
<accession>A0A5D2FXH4</accession>
<keyword evidence="2" id="KW-1185">Reference proteome</keyword>
<proteinExistence type="predicted"/>
<dbReference type="AlphaFoldDB" id="A0A5D2FXH4"/>
<reference evidence="1 2" key="1">
    <citation type="submission" date="2019-06" db="EMBL/GenBank/DDBJ databases">
        <title>WGS assembly of Gossypium darwinii.</title>
        <authorList>
            <person name="Chen Z.J."/>
            <person name="Sreedasyam A."/>
            <person name="Ando A."/>
            <person name="Song Q."/>
            <person name="De L."/>
            <person name="Hulse-Kemp A."/>
            <person name="Ding M."/>
            <person name="Ye W."/>
            <person name="Kirkbride R."/>
            <person name="Jenkins J."/>
            <person name="Plott C."/>
            <person name="Lovell J."/>
            <person name="Lin Y.-M."/>
            <person name="Vaughn R."/>
            <person name="Liu B."/>
            <person name="Li W."/>
            <person name="Simpson S."/>
            <person name="Scheffler B."/>
            <person name="Saski C."/>
            <person name="Grover C."/>
            <person name="Hu G."/>
            <person name="Conover J."/>
            <person name="Carlson J."/>
            <person name="Shu S."/>
            <person name="Boston L."/>
            <person name="Williams M."/>
            <person name="Peterson D."/>
            <person name="Mcgee K."/>
            <person name="Jones D."/>
            <person name="Wendel J."/>
            <person name="Stelly D."/>
            <person name="Grimwood J."/>
            <person name="Schmutz J."/>
        </authorList>
    </citation>
    <scope>NUCLEOTIDE SEQUENCE [LARGE SCALE GENOMIC DNA]</scope>
    <source>
        <strain evidence="1">1808015.09</strain>
    </source>
</reference>
<dbReference type="Proteomes" id="UP000323506">
    <property type="component" value="Chromosome A07"/>
</dbReference>
<evidence type="ECO:0000313" key="2">
    <source>
        <dbReference type="Proteomes" id="UP000323506"/>
    </source>
</evidence>
<protein>
    <submittedName>
        <fullName evidence="1">Uncharacterized protein</fullName>
    </submittedName>
</protein>
<gene>
    <name evidence="1" type="ORF">ES288_A07G095200v1</name>
</gene>
<name>A0A5D2FXH4_GOSDA</name>
<sequence>MKTRSNHSPKLILLGLLVFAESLILLGKRRWTSIDQIQCAPIQKWFYGSTGLLYGEEGHAGLACSRNFTILGLLCNRIVGVKTTAAALI</sequence>